<dbReference type="PANTHER" id="PTHR31591:SF1">
    <property type="entry name" value="UPF0613 PROTEIN PB24D3.06C"/>
    <property type="match status" value="1"/>
</dbReference>
<dbReference type="Proteomes" id="UP001370758">
    <property type="component" value="Unassembled WGS sequence"/>
</dbReference>
<dbReference type="PANTHER" id="PTHR31591">
    <property type="entry name" value="UPF0613 PROTEIN PB24D3.06C"/>
    <property type="match status" value="1"/>
</dbReference>
<dbReference type="EMBL" id="JAVHJL010000005">
    <property type="protein sequence ID" value="KAK6502819.1"/>
    <property type="molecule type" value="Genomic_DNA"/>
</dbReference>
<dbReference type="Pfam" id="PF08538">
    <property type="entry name" value="DUF1749"/>
    <property type="match status" value="1"/>
</dbReference>
<comment type="caution">
    <text evidence="2">The sequence shown here is derived from an EMBL/GenBank/DDBJ whole genome shotgun (WGS) entry which is preliminary data.</text>
</comment>
<evidence type="ECO:0000313" key="2">
    <source>
        <dbReference type="EMBL" id="KAK6502819.1"/>
    </source>
</evidence>
<organism evidence="2 3">
    <name type="scientific">Arthrobotrys musiformis</name>
    <dbReference type="NCBI Taxonomy" id="47236"/>
    <lineage>
        <taxon>Eukaryota</taxon>
        <taxon>Fungi</taxon>
        <taxon>Dikarya</taxon>
        <taxon>Ascomycota</taxon>
        <taxon>Pezizomycotina</taxon>
        <taxon>Orbiliomycetes</taxon>
        <taxon>Orbiliales</taxon>
        <taxon>Orbiliaceae</taxon>
        <taxon>Arthrobotrys</taxon>
    </lineage>
</organism>
<protein>
    <recommendedName>
        <fullName evidence="4">DUF1749-domain-containing protein</fullName>
    </recommendedName>
</protein>
<gene>
    <name evidence="2" type="ORF">TWF481_007864</name>
</gene>
<proteinExistence type="predicted"/>
<dbReference type="AlphaFoldDB" id="A0AAV9W5G0"/>
<evidence type="ECO:0000256" key="1">
    <source>
        <dbReference type="SAM" id="MobiDB-lite"/>
    </source>
</evidence>
<evidence type="ECO:0000313" key="3">
    <source>
        <dbReference type="Proteomes" id="UP001370758"/>
    </source>
</evidence>
<evidence type="ECO:0008006" key="4">
    <source>
        <dbReference type="Google" id="ProtNLM"/>
    </source>
</evidence>
<dbReference type="InterPro" id="IPR029058">
    <property type="entry name" value="AB_hydrolase_fold"/>
</dbReference>
<accession>A0AAV9W5G0</accession>
<dbReference type="Gene3D" id="3.40.50.1820">
    <property type="entry name" value="alpha/beta hydrolase"/>
    <property type="match status" value="1"/>
</dbReference>
<keyword evidence="3" id="KW-1185">Reference proteome</keyword>
<reference evidence="2 3" key="1">
    <citation type="submission" date="2023-08" db="EMBL/GenBank/DDBJ databases">
        <authorList>
            <person name="Palmer J.M."/>
        </authorList>
    </citation>
    <scope>NUCLEOTIDE SEQUENCE [LARGE SCALE GENOMIC DNA]</scope>
    <source>
        <strain evidence="2 3">TWF481</strain>
    </source>
</reference>
<name>A0AAV9W5G0_9PEZI</name>
<feature type="compositionally biased region" description="Low complexity" evidence="1">
    <location>
        <begin position="319"/>
        <end position="334"/>
    </location>
</feature>
<sequence>MDAIEPRATFVPRSYPGVLHHYTKELTAFEFDSEALRKGGKVNTLLFVGGLGDNLLTVPYVGDLVRTGWSVVQVLISSTASGWGTGNLTRDAKELALCISYFKIQLSRPRVVVMGHSTGCQDIMHYLCRLEVSQQAHGRLDGAILQAPVSDREAMVVMMGKESYDRSWKHAARLIKSGRGGEIMPAQITKAVFEAPCSAERWYSLTSPNMDGEDDFFSSDIGEEVLEGTFGGVVPAETPLLVCYSGGDEFVPAGVDKAALVARWVRVCERKGVNVDKGNSGVIEGATHNFGGCEEGVFEDFLGRVGRFLEGIAGGGTAAKTSTANTSTANTSTVGGSGVSGGKGLVSSKV</sequence>
<feature type="compositionally biased region" description="Gly residues" evidence="1">
    <location>
        <begin position="335"/>
        <end position="344"/>
    </location>
</feature>
<feature type="region of interest" description="Disordered" evidence="1">
    <location>
        <begin position="319"/>
        <end position="350"/>
    </location>
</feature>
<dbReference type="SUPFAM" id="SSF53474">
    <property type="entry name" value="alpha/beta-Hydrolases"/>
    <property type="match status" value="1"/>
</dbReference>
<dbReference type="InterPro" id="IPR013744">
    <property type="entry name" value="SidJ"/>
</dbReference>